<protein>
    <submittedName>
        <fullName evidence="2">MBL fold metallo-hydrolase</fullName>
    </submittedName>
</protein>
<name>A0ABU7RF02_9BACT</name>
<dbReference type="Pfam" id="PF12706">
    <property type="entry name" value="Lactamase_B_2"/>
    <property type="match status" value="1"/>
</dbReference>
<dbReference type="Gene3D" id="3.60.15.10">
    <property type="entry name" value="Ribonuclease Z/Hydroxyacylglutathione hydrolase-like"/>
    <property type="match status" value="1"/>
</dbReference>
<dbReference type="InterPro" id="IPR001279">
    <property type="entry name" value="Metallo-B-lactamas"/>
</dbReference>
<organism evidence="2 3">
    <name type="scientific">Niabella digestorum</name>
    <dbReference type="NCBI Taxonomy" id="3117701"/>
    <lineage>
        <taxon>Bacteria</taxon>
        <taxon>Pseudomonadati</taxon>
        <taxon>Bacteroidota</taxon>
        <taxon>Chitinophagia</taxon>
        <taxon>Chitinophagales</taxon>
        <taxon>Chitinophagaceae</taxon>
        <taxon>Niabella</taxon>
    </lineage>
</organism>
<evidence type="ECO:0000313" key="3">
    <source>
        <dbReference type="Proteomes" id="UP001357452"/>
    </source>
</evidence>
<evidence type="ECO:0000259" key="1">
    <source>
        <dbReference type="SMART" id="SM00849"/>
    </source>
</evidence>
<dbReference type="InterPro" id="IPR036866">
    <property type="entry name" value="RibonucZ/Hydroxyglut_hydro"/>
</dbReference>
<dbReference type="SMART" id="SM00849">
    <property type="entry name" value="Lactamase_B"/>
    <property type="match status" value="1"/>
</dbReference>
<dbReference type="SUPFAM" id="SSF56281">
    <property type="entry name" value="Metallo-hydrolase/oxidoreductase"/>
    <property type="match status" value="1"/>
</dbReference>
<sequence length="260" mass="29239">MSYPQLQITFLGTGTSSGVPMIGCKCEVCTSSDPRDKRLRSSILIESPTTTIVIDTGPDFRQQMLTHDVTKLDAVLITHSHKDHIAGLDEVRAYNFFQQKPMDVYGSVQSLDRIKTEFDYAFTEVKYAGVPSINLHPIQENESFTIGDLHIIPIPVWHLHMPVLGFRLGDFTYITDANRIDDASKDKIQGSKILVINALRHQKHISHFTLQEAIAIADELGVSDTYFIHMSHQLGTHDAITRILPPGKHLSYDGLQLKIY</sequence>
<reference evidence="2 3" key="1">
    <citation type="submission" date="2024-01" db="EMBL/GenBank/DDBJ databases">
        <title>Niabella digestum sp. nov., isolated from waste digestion system.</title>
        <authorList>
            <person name="Zhang L."/>
        </authorList>
    </citation>
    <scope>NUCLEOTIDE SEQUENCE [LARGE SCALE GENOMIC DNA]</scope>
    <source>
        <strain evidence="2 3">A18</strain>
    </source>
</reference>
<feature type="domain" description="Metallo-beta-lactamase" evidence="1">
    <location>
        <begin position="39"/>
        <end position="229"/>
    </location>
</feature>
<keyword evidence="3" id="KW-1185">Reference proteome</keyword>
<dbReference type="Proteomes" id="UP001357452">
    <property type="component" value="Unassembled WGS sequence"/>
</dbReference>
<dbReference type="EMBL" id="JAZGLY010000002">
    <property type="protein sequence ID" value="MEE6186569.1"/>
    <property type="molecule type" value="Genomic_DNA"/>
</dbReference>
<gene>
    <name evidence="2" type="ORF">V2H41_04705</name>
</gene>
<comment type="caution">
    <text evidence="2">The sequence shown here is derived from an EMBL/GenBank/DDBJ whole genome shotgun (WGS) entry which is preliminary data.</text>
</comment>
<evidence type="ECO:0000313" key="2">
    <source>
        <dbReference type="EMBL" id="MEE6186569.1"/>
    </source>
</evidence>
<dbReference type="PANTHER" id="PTHR42663">
    <property type="entry name" value="HYDROLASE C777.06C-RELATED-RELATED"/>
    <property type="match status" value="1"/>
</dbReference>
<dbReference type="RefSeq" id="WP_330973976.1">
    <property type="nucleotide sequence ID" value="NZ_JAZGLY010000002.1"/>
</dbReference>
<proteinExistence type="predicted"/>
<dbReference type="CDD" id="cd16279">
    <property type="entry name" value="metallo-hydrolase-like_MBL-fold"/>
    <property type="match status" value="1"/>
</dbReference>
<accession>A0ABU7RF02</accession>
<dbReference type="PANTHER" id="PTHR42663:SF6">
    <property type="entry name" value="HYDROLASE C777.06C-RELATED"/>
    <property type="match status" value="1"/>
</dbReference>